<dbReference type="GO" id="GO:0008767">
    <property type="term" value="F:UDP-galactopyranose mutase activity"/>
    <property type="evidence" value="ECO:0007669"/>
    <property type="project" value="TreeGrafter"/>
</dbReference>
<organism evidence="1 2">
    <name type="scientific">Cecembia calidifontis</name>
    <dbReference type="NCBI Taxonomy" id="1187080"/>
    <lineage>
        <taxon>Bacteria</taxon>
        <taxon>Pseudomonadati</taxon>
        <taxon>Bacteroidota</taxon>
        <taxon>Cytophagia</taxon>
        <taxon>Cytophagales</taxon>
        <taxon>Cyclobacteriaceae</taxon>
        <taxon>Cecembia</taxon>
    </lineage>
</organism>
<protein>
    <submittedName>
        <fullName evidence="1">Protoporphyrinogen oxidase</fullName>
    </submittedName>
</protein>
<dbReference type="GO" id="GO:0050660">
    <property type="term" value="F:flavin adenine dinucleotide binding"/>
    <property type="evidence" value="ECO:0007669"/>
    <property type="project" value="TreeGrafter"/>
</dbReference>
<reference evidence="1 2" key="1">
    <citation type="submission" date="2019-02" db="EMBL/GenBank/DDBJ databases">
        <title>Genomic Encyclopedia of Archaeal and Bacterial Type Strains, Phase II (KMG-II): from individual species to whole genera.</title>
        <authorList>
            <person name="Goeker M."/>
        </authorList>
    </citation>
    <scope>NUCLEOTIDE SEQUENCE [LARGE SCALE GENOMIC DNA]</scope>
    <source>
        <strain evidence="1 2">DSM 21411</strain>
    </source>
</reference>
<evidence type="ECO:0000313" key="1">
    <source>
        <dbReference type="EMBL" id="RZS96970.1"/>
    </source>
</evidence>
<dbReference type="AlphaFoldDB" id="A0A4Q7PBN0"/>
<keyword evidence="2" id="KW-1185">Reference proteome</keyword>
<proteinExistence type="predicted"/>
<gene>
    <name evidence="1" type="ORF">BC751_2566</name>
</gene>
<dbReference type="InterPro" id="IPR036188">
    <property type="entry name" value="FAD/NAD-bd_sf"/>
</dbReference>
<sequence>MEDIIVLGAGMAGYGAANEFKKADINTFVFEKNNYIGGHCASFTFENKWIFDDGPHISFSKNDQVKQIFADNADNDFHEFSANPVNYWNGKWIKHPAQINLSELPPDLNTQILLEMIEANYNDNPHIENYQDWLYASFGKTFSENFPMKYTRKFHTTEAKNLTTDWLGPRIYKPQLSEVIFGMLSPRTQDVHYIKEFRYPNKGGFVTFMKGIHDVAKINLNHELTKIDLKNKCLTFNNGLQKNYKYCFSSLPLSKIVELIQDAPENIKKAGKKLAFTKCVLVNLGINRRDLSESHWRYVYDENLFSTRISFPHMFGPKTAPEDAGSIQVEIYFSDKYKPLNKNPEDFIEIVKSELIEMGILTTNDKVIFEKAWLSPFAQVIFDHERKENVDLIHAFLKENNIYCGGRFANWDYSWSDESFLSGEKAANEIINKLR</sequence>
<dbReference type="OrthoDB" id="9769600at2"/>
<dbReference type="SUPFAM" id="SSF51905">
    <property type="entry name" value="FAD/NAD(P)-binding domain"/>
    <property type="match status" value="1"/>
</dbReference>
<dbReference type="RefSeq" id="WP_130275818.1">
    <property type="nucleotide sequence ID" value="NZ_SGXG01000001.1"/>
</dbReference>
<dbReference type="EMBL" id="SGXG01000001">
    <property type="protein sequence ID" value="RZS96970.1"/>
    <property type="molecule type" value="Genomic_DNA"/>
</dbReference>
<comment type="caution">
    <text evidence="1">The sequence shown here is derived from an EMBL/GenBank/DDBJ whole genome shotgun (WGS) entry which is preliminary data.</text>
</comment>
<accession>A0A4Q7PBN0</accession>
<dbReference type="Gene3D" id="3.50.50.60">
    <property type="entry name" value="FAD/NAD(P)-binding domain"/>
    <property type="match status" value="1"/>
</dbReference>
<dbReference type="GO" id="GO:0005829">
    <property type="term" value="C:cytosol"/>
    <property type="evidence" value="ECO:0007669"/>
    <property type="project" value="TreeGrafter"/>
</dbReference>
<dbReference type="PANTHER" id="PTHR21197:SF0">
    <property type="entry name" value="UDP-GALACTOPYRANOSE MUTASE"/>
    <property type="match status" value="1"/>
</dbReference>
<dbReference type="Proteomes" id="UP000292209">
    <property type="component" value="Unassembled WGS sequence"/>
</dbReference>
<dbReference type="PANTHER" id="PTHR21197">
    <property type="entry name" value="UDP-GALACTOPYRANOSE MUTASE"/>
    <property type="match status" value="1"/>
</dbReference>
<dbReference type="Pfam" id="PF13450">
    <property type="entry name" value="NAD_binding_8"/>
    <property type="match status" value="1"/>
</dbReference>
<evidence type="ECO:0000313" key="2">
    <source>
        <dbReference type="Proteomes" id="UP000292209"/>
    </source>
</evidence>
<name>A0A4Q7PBN0_9BACT</name>